<feature type="domain" description="Cadherin-like" evidence="4">
    <location>
        <begin position="1115"/>
        <end position="1207"/>
    </location>
</feature>
<dbReference type="RefSeq" id="WP_140457832.1">
    <property type="nucleotide sequence ID" value="NZ_BAABFI010000002.1"/>
</dbReference>
<feature type="compositionally biased region" description="Polar residues" evidence="1">
    <location>
        <begin position="776"/>
        <end position="785"/>
    </location>
</feature>
<feature type="chain" id="PRO_5031174044" evidence="3">
    <location>
        <begin position="33"/>
        <end position="1430"/>
    </location>
</feature>
<dbReference type="NCBIfam" id="TIGR01451">
    <property type="entry name" value="B_ant_repeat"/>
    <property type="match status" value="1"/>
</dbReference>
<dbReference type="PANTHER" id="PTHR34720">
    <property type="entry name" value="MICROCYSTIN DEPENDENT PROTEIN"/>
    <property type="match status" value="1"/>
</dbReference>
<dbReference type="Gene3D" id="2.60.40.3440">
    <property type="match status" value="1"/>
</dbReference>
<reference evidence="5 8" key="2">
    <citation type="submission" date="2021-01" db="EMBL/GenBank/DDBJ databases">
        <title>Whole genome shotgun sequence of Cellulomonas oligotrophica NBRC 109435.</title>
        <authorList>
            <person name="Komaki H."/>
            <person name="Tamura T."/>
        </authorList>
    </citation>
    <scope>NUCLEOTIDE SEQUENCE [LARGE SCALE GENOMIC DNA]</scope>
    <source>
        <strain evidence="5 8">NBRC 109435</strain>
    </source>
</reference>
<dbReference type="EMBL" id="BONN01000015">
    <property type="protein sequence ID" value="GIG34333.1"/>
    <property type="molecule type" value="Genomic_DNA"/>
</dbReference>
<dbReference type="PANTHER" id="PTHR34720:SF9">
    <property type="entry name" value="BLR4714 PROTEIN"/>
    <property type="match status" value="1"/>
</dbReference>
<gene>
    <name evidence="6" type="ORF">BKA21_001704</name>
    <name evidence="5" type="ORF">Col01nite_34920</name>
</gene>
<reference evidence="6 7" key="1">
    <citation type="submission" date="2020-07" db="EMBL/GenBank/DDBJ databases">
        <title>Sequencing the genomes of 1000 actinobacteria strains.</title>
        <authorList>
            <person name="Klenk H.-P."/>
        </authorList>
    </citation>
    <scope>NUCLEOTIDE SEQUENCE [LARGE SCALE GENOMIC DNA]</scope>
    <source>
        <strain evidence="6 7">DSM 24482</strain>
    </source>
</reference>
<feature type="transmembrane region" description="Helical" evidence="2">
    <location>
        <begin position="1404"/>
        <end position="1425"/>
    </location>
</feature>
<evidence type="ECO:0000313" key="7">
    <source>
        <dbReference type="Proteomes" id="UP000577956"/>
    </source>
</evidence>
<proteinExistence type="predicted"/>
<accession>A0A7Y9FF53</accession>
<dbReference type="Gene3D" id="2.60.40.2810">
    <property type="match status" value="5"/>
</dbReference>
<dbReference type="InterPro" id="IPR047589">
    <property type="entry name" value="DUF11_rpt"/>
</dbReference>
<keyword evidence="8" id="KW-1185">Reference proteome</keyword>
<evidence type="ECO:0000256" key="2">
    <source>
        <dbReference type="SAM" id="Phobius"/>
    </source>
</evidence>
<evidence type="ECO:0000259" key="4">
    <source>
        <dbReference type="Pfam" id="PF17892"/>
    </source>
</evidence>
<keyword evidence="2" id="KW-0472">Membrane</keyword>
<evidence type="ECO:0000256" key="3">
    <source>
        <dbReference type="SAM" id="SignalP"/>
    </source>
</evidence>
<dbReference type="Pfam" id="PF17892">
    <property type="entry name" value="Cadherin_5"/>
    <property type="match status" value="1"/>
</dbReference>
<dbReference type="InterPro" id="IPR008966">
    <property type="entry name" value="Adhesion_dom_sf"/>
</dbReference>
<dbReference type="InterPro" id="IPR041690">
    <property type="entry name" value="Cadherin_5"/>
</dbReference>
<dbReference type="NCBIfam" id="NF012211">
    <property type="entry name" value="tand_rpt_95"/>
    <property type="match status" value="7"/>
</dbReference>
<dbReference type="Proteomes" id="UP000618382">
    <property type="component" value="Unassembled WGS sequence"/>
</dbReference>
<evidence type="ECO:0000313" key="8">
    <source>
        <dbReference type="Proteomes" id="UP000618382"/>
    </source>
</evidence>
<organism evidence="6 7">
    <name type="scientific">Cellulomonas oligotrophica</name>
    <dbReference type="NCBI Taxonomy" id="931536"/>
    <lineage>
        <taxon>Bacteria</taxon>
        <taxon>Bacillati</taxon>
        <taxon>Actinomycetota</taxon>
        <taxon>Actinomycetes</taxon>
        <taxon>Micrococcales</taxon>
        <taxon>Cellulomonadaceae</taxon>
        <taxon>Cellulomonas</taxon>
    </lineage>
</organism>
<dbReference type="SUPFAM" id="SSF49401">
    <property type="entry name" value="Bacterial adhesins"/>
    <property type="match status" value="1"/>
</dbReference>
<keyword evidence="2" id="KW-0812">Transmembrane</keyword>
<feature type="region of interest" description="Disordered" evidence="1">
    <location>
        <begin position="763"/>
        <end position="786"/>
    </location>
</feature>
<keyword evidence="2" id="KW-1133">Transmembrane helix</keyword>
<dbReference type="EMBL" id="JACCBK010000001">
    <property type="protein sequence ID" value="NYD86155.1"/>
    <property type="molecule type" value="Genomic_DNA"/>
</dbReference>
<sequence>MLHAVLRRARAVAVLLVGTAVLGGVLAAPAQAANIDPFAPVFSANAHGTIVMAANTLMTCSAAGVNASTCEPARTSPDTSIASTYRNNNYTGAFVDVVADGATTFSSSSSTLTVPDGGSVLFAALVWGGRVDTVQSGTADPALRDRAWLAVDSATGTDRGGATITADHFAQAGTASGYQAYADVTDVVTAAGSGTYTVGNVQSSTGGTNQFAGWSLVVVVADPAEPMRNLSVFRGYSEISNSAGNNDVSFDVSGFLTPPSGTVLTTLGAVTYEGDRGLSGDRFSLNGTHLSDPLNPETDVFNSTISNRGTRVSAGQNPDYANQLGFDSDLVAADGILGNGATSATLSATTSSEQYWIGMVTFATELYEPNVHGAKSFSSNSVRQNPDLRAGDELTYAVVVENDGLDAATGTAFFDAVPTGTTYVPGSLELDGTALTDAADGDAGRFDPGTGTPGSVRVDVGDVDVLADGGASHVVSFTVVVDDDVVAGQNLVNAAQTTSRGATTGTVAGTVTNIVQAVVEGDTGDAPPVLRDHVVAHTPTAATPSVTVDVLAGAVDTGGAVTLVGTTQPAHGTLAVDPAGTVVYTPATDFAGRDVLTYTATDSAGNLSTATVIVEVVNGAPTAQDDALTLDVDVPVSAATTVDVLGNDTDPSGDTLTVRSITVDGFTTTGGSLTTAGGGTVTLSGGTITYAKPVGGLGAGRTEVFDYTVQDSRGASDVGEVTITSAQVNSAPVAVDDTADAVAGAGPVAIDVAANDTDADGDSLAASAAGTPVDSDGTTRGTTAVGTDGRVVYTPAAGWGGTVTFPYTVTDPAGATSDATVTVTVDAPPTGVADTATTASGTPVDVDVLANDSDLDGDPLELLQVDDTGAVGTAVVVTTDDGPRVRYTPAAGFVGDDTVTSTVGDGRGGTTDVILTVTVANAAPVAQPDTAGTTVGVPLTGIDVLGNDTDANVDAGYGDQELTVTAATADQDATVTVNPDGTLDVTPLGAFVGTVTVTYTLSDGVTTTTGTLTVTVSNGAPATTADTATTPTSTTVVVDVLANDTDPDGETLVVASGSLTPPVDADGTPRGTVEIVRGGVQYTPTAGWTGTVTFGYAASDEHESTPGTVTVTVTNAVPTADATTARTASGTPVTVDVLAHAADPNAAAGFQTLRVTSATSDHGARATVGTDGRITVTPARGWAGPLTVTYVVSDGLATVTSTLVVTVDNAAPVAAADQVVTAPGRAVRLTLLRNDTDLNGDALTVVRVGTPVDADGRARGTVTLADGVATYTPADGFTGVVTFPYTISDGQATSTADATIAVAAAGARDGDAWVTPDDTVLVVDVVGDGEELVSVTPPAHGTAEVVDGRLVYTPAPGFVGTVEVEVVVRDADGVETTRTVQIVVTDPDAEVAAGPALAATGAQAAAGVAWATALLLIGLGLVLAARRRRA</sequence>
<evidence type="ECO:0000313" key="5">
    <source>
        <dbReference type="EMBL" id="GIG34333.1"/>
    </source>
</evidence>
<comment type="caution">
    <text evidence="6">The sequence shown here is derived from an EMBL/GenBank/DDBJ whole genome shotgun (WGS) entry which is preliminary data.</text>
</comment>
<feature type="signal peptide" evidence="3">
    <location>
        <begin position="1"/>
        <end position="32"/>
    </location>
</feature>
<protein>
    <submittedName>
        <fullName evidence="6">Putative repeat protein (TIGR01451 family)</fullName>
    </submittedName>
</protein>
<keyword evidence="3" id="KW-0732">Signal</keyword>
<dbReference type="Proteomes" id="UP000577956">
    <property type="component" value="Unassembled WGS sequence"/>
</dbReference>
<dbReference type="Pfam" id="PF17963">
    <property type="entry name" value="Big_9"/>
    <property type="match status" value="8"/>
</dbReference>
<evidence type="ECO:0000313" key="6">
    <source>
        <dbReference type="EMBL" id="NYD86155.1"/>
    </source>
</evidence>
<name>A0A7Y9FF53_9CELL</name>
<evidence type="ECO:0000256" key="1">
    <source>
        <dbReference type="SAM" id="MobiDB-lite"/>
    </source>
</evidence>